<dbReference type="Gene3D" id="3.30.300.30">
    <property type="match status" value="1"/>
</dbReference>
<dbReference type="PANTHER" id="PTHR42921:SF1">
    <property type="entry name" value="ACETOACETYL-COA SYNTHETASE"/>
    <property type="match status" value="1"/>
</dbReference>
<dbReference type="InterPro" id="IPR042099">
    <property type="entry name" value="ANL_N_sf"/>
</dbReference>
<dbReference type="GO" id="GO:0006629">
    <property type="term" value="P:lipid metabolic process"/>
    <property type="evidence" value="ECO:0007669"/>
    <property type="project" value="InterPro"/>
</dbReference>
<comment type="caution">
    <text evidence="7">The sequence shown here is derived from an EMBL/GenBank/DDBJ whole genome shotgun (WGS) entry which is preliminary data.</text>
</comment>
<dbReference type="CDD" id="cd05943">
    <property type="entry name" value="AACS"/>
    <property type="match status" value="1"/>
</dbReference>
<dbReference type="EMBL" id="JARJLO010000432">
    <property type="protein sequence ID" value="MDF3874557.1"/>
    <property type="molecule type" value="Genomic_DNA"/>
</dbReference>
<dbReference type="InterPro" id="IPR005914">
    <property type="entry name" value="Acac_CoA_synth"/>
</dbReference>
<dbReference type="InterPro" id="IPR020845">
    <property type="entry name" value="AMP-binding_CS"/>
</dbReference>
<evidence type="ECO:0000259" key="6">
    <source>
        <dbReference type="Pfam" id="PF16177"/>
    </source>
</evidence>
<keyword evidence="3" id="KW-0547">Nucleotide-binding</keyword>
<feature type="domain" description="AMP-dependent synthetase/ligase" evidence="5">
    <location>
        <begin position="99"/>
        <end position="473"/>
    </location>
</feature>
<dbReference type="AlphaFoldDB" id="A0AAW6Q1H1"/>
<sequence>MNEIWRPSDKLRSNARVTAYMGWLRAERGHVFEGYDALWEWSISDLSGFWSSIWDYFDIRSSTPYQAVLPSAAMPGAVWFSGASLNYVDQVFRHSNFARPAIIFRNESGAEMELGWRELERQVASVAESLRQSGVAPGDRVAAYLPNCPQTVVAFLAVASIGAIWSVCSPDTGQHAVLDRFRQIQPKVMIAVDGYRYGGKDLDRRETLTAILDELPSVETLIKISYLDAQGMVDFKPPHASVRNIWSWEKVTGKEVPLVTQQVPFDHPLWIVYSSGTTGLPKPIVHGHGGIVVEQVKLLALHNDLGPEDRFYWFSSTGWVMWNLQIGGLLVGSTICLFDGNPGWPDAGTLWRFAGENGVTFFGAGAAFYTSCMKAGIEPRAIADLSNLRAIGSTGSPLPPEGYEWIYGHVAADIFLAPISGGTDIASAFIGGIPTLPVIAGEMQCRCLGADIRAFDELGNSVSDAVGELICAQPMPSMPLFFWGDVEGERYRDSYFDMYPGIWRHGDWVQITPRGGAVIYGRSDATINRQGIRMGTSELYRVVEDLPEVLDSLVVDLEYLGRESYMPLFVVLRAGCELNEQLKLNITSRIRTALSARHVPNDVFQVDEIPRTLSGKKLELPIKKLLLGQSLESVVNLDAVKSAASLDYFVAFSLSINKNTEPVT</sequence>
<proteinExistence type="inferred from homology"/>
<dbReference type="Pfam" id="PF00501">
    <property type="entry name" value="AMP-binding"/>
    <property type="match status" value="1"/>
</dbReference>
<dbReference type="InterPro" id="IPR000873">
    <property type="entry name" value="AMP-dep_synth/lig_dom"/>
</dbReference>
<dbReference type="GO" id="GO:0005524">
    <property type="term" value="F:ATP binding"/>
    <property type="evidence" value="ECO:0007669"/>
    <property type="project" value="UniProtKB-KW"/>
</dbReference>
<evidence type="ECO:0000256" key="2">
    <source>
        <dbReference type="ARBA" id="ARBA00022598"/>
    </source>
</evidence>
<dbReference type="RefSeq" id="WP_236198301.1">
    <property type="nucleotide sequence ID" value="NZ_BQII01000086.1"/>
</dbReference>
<dbReference type="Proteomes" id="UP001217741">
    <property type="component" value="Unassembled WGS sequence"/>
</dbReference>
<dbReference type="SUPFAM" id="SSF56801">
    <property type="entry name" value="Acetyl-CoA synthetase-like"/>
    <property type="match status" value="1"/>
</dbReference>
<evidence type="ECO:0000259" key="5">
    <source>
        <dbReference type="Pfam" id="PF00501"/>
    </source>
</evidence>
<evidence type="ECO:0000313" key="8">
    <source>
        <dbReference type="Proteomes" id="UP001217741"/>
    </source>
</evidence>
<evidence type="ECO:0000256" key="1">
    <source>
        <dbReference type="ARBA" id="ARBA00006432"/>
    </source>
</evidence>
<gene>
    <name evidence="7" type="ORF">P3W50_29450</name>
</gene>
<dbReference type="PANTHER" id="PTHR42921">
    <property type="entry name" value="ACETOACETYL-COA SYNTHETASE"/>
    <property type="match status" value="1"/>
</dbReference>
<feature type="domain" description="Acetyl-coenzyme A synthetase N-terminal" evidence="6">
    <location>
        <begin position="35"/>
        <end position="88"/>
    </location>
</feature>
<protein>
    <submittedName>
        <fullName evidence="7">Acetoacetate--CoA ligase</fullName>
        <ecNumber evidence="7">6.2.1.16</ecNumber>
    </submittedName>
</protein>
<keyword evidence="2 7" id="KW-0436">Ligase</keyword>
<dbReference type="InterPro" id="IPR032387">
    <property type="entry name" value="ACAS_N"/>
</dbReference>
<evidence type="ECO:0000313" key="7">
    <source>
        <dbReference type="EMBL" id="MDF3874557.1"/>
    </source>
</evidence>
<organism evidence="7 8">
    <name type="scientific">Pseudomonas putida</name>
    <name type="common">Arthrobacter siderocapsulatus</name>
    <dbReference type="NCBI Taxonomy" id="303"/>
    <lineage>
        <taxon>Bacteria</taxon>
        <taxon>Pseudomonadati</taxon>
        <taxon>Pseudomonadota</taxon>
        <taxon>Gammaproteobacteria</taxon>
        <taxon>Pseudomonadales</taxon>
        <taxon>Pseudomonadaceae</taxon>
        <taxon>Pseudomonas</taxon>
    </lineage>
</organism>
<dbReference type="Gene3D" id="3.40.50.12780">
    <property type="entry name" value="N-terminal domain of ligase-like"/>
    <property type="match status" value="1"/>
</dbReference>
<dbReference type="PROSITE" id="PS00455">
    <property type="entry name" value="AMP_BINDING"/>
    <property type="match status" value="1"/>
</dbReference>
<evidence type="ECO:0000256" key="4">
    <source>
        <dbReference type="ARBA" id="ARBA00022840"/>
    </source>
</evidence>
<reference evidence="7" key="1">
    <citation type="submission" date="2023-03" db="EMBL/GenBank/DDBJ databases">
        <title>Draft assemblies of triclosan tolerant bacteria isolated from returned activated sludge.</title>
        <authorList>
            <person name="Van Hamelsveld S."/>
        </authorList>
    </citation>
    <scope>NUCLEOTIDE SEQUENCE</scope>
    <source>
        <strain evidence="7">GW210012_S60</strain>
    </source>
</reference>
<dbReference type="GO" id="GO:0030729">
    <property type="term" value="F:acetoacetate-CoA ligase activity"/>
    <property type="evidence" value="ECO:0007669"/>
    <property type="project" value="UniProtKB-EC"/>
</dbReference>
<dbReference type="EC" id="6.2.1.16" evidence="7"/>
<comment type="similarity">
    <text evidence="1">Belongs to the ATP-dependent AMP-binding enzyme family.</text>
</comment>
<evidence type="ECO:0000256" key="3">
    <source>
        <dbReference type="ARBA" id="ARBA00022741"/>
    </source>
</evidence>
<dbReference type="NCBIfam" id="NF002937">
    <property type="entry name" value="PRK03584.1"/>
    <property type="match status" value="1"/>
</dbReference>
<dbReference type="Pfam" id="PF16177">
    <property type="entry name" value="ACAS_N"/>
    <property type="match status" value="1"/>
</dbReference>
<dbReference type="NCBIfam" id="TIGR01217">
    <property type="entry name" value="ac_ac_CoA_syn"/>
    <property type="match status" value="1"/>
</dbReference>
<name>A0AAW6Q1H1_PSEPU</name>
<keyword evidence="4" id="KW-0067">ATP-binding</keyword>
<dbReference type="InterPro" id="IPR045851">
    <property type="entry name" value="AMP-bd_C_sf"/>
</dbReference>
<accession>A0AAW6Q1H1</accession>